<dbReference type="Proteomes" id="UP000737391">
    <property type="component" value="Unassembled WGS sequence"/>
</dbReference>
<evidence type="ECO:0000313" key="3">
    <source>
        <dbReference type="Proteomes" id="UP000737391"/>
    </source>
</evidence>
<reference evidence="2" key="1">
    <citation type="submission" date="2020-01" db="EMBL/GenBank/DDBJ databases">
        <title>Identification and distribution of gene clusters putatively required for synthesis of sphingolipid metabolism inhibitors in phylogenetically diverse species of the filamentous fungus Fusarium.</title>
        <authorList>
            <person name="Kim H.-S."/>
            <person name="Busman M."/>
            <person name="Brown D.W."/>
            <person name="Divon H."/>
            <person name="Uhlig S."/>
            <person name="Proctor R.H."/>
        </authorList>
    </citation>
    <scope>NUCLEOTIDE SEQUENCE</scope>
    <source>
        <strain evidence="2">NRRL 31653</strain>
    </source>
</reference>
<comment type="caution">
    <text evidence="2">The sequence shown here is derived from an EMBL/GenBank/DDBJ whole genome shotgun (WGS) entry which is preliminary data.</text>
</comment>
<name>A0A9P5E4V5_9HYPO</name>
<gene>
    <name evidence="2" type="ORF">FAGAP_8846</name>
</gene>
<dbReference type="EMBL" id="LUFC02000699">
    <property type="protein sequence ID" value="KAF4495020.1"/>
    <property type="molecule type" value="Genomic_DNA"/>
</dbReference>
<accession>A0A9P5E4V5</accession>
<evidence type="ECO:0000256" key="1">
    <source>
        <dbReference type="SAM" id="MobiDB-lite"/>
    </source>
</evidence>
<protein>
    <submittedName>
        <fullName evidence="2">Tetracycline resistance</fullName>
    </submittedName>
</protein>
<dbReference type="OrthoDB" id="3596450at2759"/>
<feature type="compositionally biased region" description="Acidic residues" evidence="1">
    <location>
        <begin position="184"/>
        <end position="212"/>
    </location>
</feature>
<keyword evidence="3" id="KW-1185">Reference proteome</keyword>
<proteinExistence type="predicted"/>
<feature type="region of interest" description="Disordered" evidence="1">
    <location>
        <begin position="174"/>
        <end position="212"/>
    </location>
</feature>
<sequence>MFCIDTSNLEAVPKSSMDMMLLAPFFGTKKFTVIGDWNIAFKFDRSWNENFPFNWSDLMEREDSIRSRLADSLSYEQAAVDPFPSLWLIDDNVRWIARSRQMYRAAWRDLEDEYVSIDWDETRSNMVDGTQGAVTDFLNALQHLADNDEYFYHSPSFSLSIGLLVRKGNQLPGFIDEGVQSDNQDGDNSDDESEDGSGDENDWGDASGEEEE</sequence>
<dbReference type="AlphaFoldDB" id="A0A9P5E4V5"/>
<evidence type="ECO:0000313" key="2">
    <source>
        <dbReference type="EMBL" id="KAF4495020.1"/>
    </source>
</evidence>
<organism evidence="2 3">
    <name type="scientific">Fusarium agapanthi</name>
    <dbReference type="NCBI Taxonomy" id="1803897"/>
    <lineage>
        <taxon>Eukaryota</taxon>
        <taxon>Fungi</taxon>
        <taxon>Dikarya</taxon>
        <taxon>Ascomycota</taxon>
        <taxon>Pezizomycotina</taxon>
        <taxon>Sordariomycetes</taxon>
        <taxon>Hypocreomycetidae</taxon>
        <taxon>Hypocreales</taxon>
        <taxon>Nectriaceae</taxon>
        <taxon>Fusarium</taxon>
        <taxon>Fusarium fujikuroi species complex</taxon>
    </lineage>
</organism>